<feature type="domain" description="Protein kinase" evidence="1">
    <location>
        <begin position="48"/>
        <end position="323"/>
    </location>
</feature>
<dbReference type="Gene3D" id="1.10.510.10">
    <property type="entry name" value="Transferase(Phosphotransferase) domain 1"/>
    <property type="match status" value="1"/>
</dbReference>
<dbReference type="EMBL" id="JAULSO010000001">
    <property type="protein sequence ID" value="KAK3693306.1"/>
    <property type="molecule type" value="Genomic_DNA"/>
</dbReference>
<evidence type="ECO:0000259" key="1">
    <source>
        <dbReference type="PROSITE" id="PS50011"/>
    </source>
</evidence>
<accession>A0AAE0XHF6</accession>
<reference evidence="2" key="2">
    <citation type="submission" date="2023-06" db="EMBL/GenBank/DDBJ databases">
        <authorList>
            <consortium name="Lawrence Berkeley National Laboratory"/>
            <person name="Haridas S."/>
            <person name="Hensen N."/>
            <person name="Bonometti L."/>
            <person name="Westerberg I."/>
            <person name="Brannstrom I.O."/>
            <person name="Guillou S."/>
            <person name="Cros-Aarteil S."/>
            <person name="Calhoun S."/>
            <person name="Kuo A."/>
            <person name="Mondo S."/>
            <person name="Pangilinan J."/>
            <person name="Riley R."/>
            <person name="Labutti K."/>
            <person name="Andreopoulos B."/>
            <person name="Lipzen A."/>
            <person name="Chen C."/>
            <person name="Yanf M."/>
            <person name="Daum C."/>
            <person name="Ng V."/>
            <person name="Clum A."/>
            <person name="Steindorff A."/>
            <person name="Ohm R."/>
            <person name="Martin F."/>
            <person name="Silar P."/>
            <person name="Natvig D."/>
            <person name="Lalanne C."/>
            <person name="Gautier V."/>
            <person name="Ament-Velasquez S.L."/>
            <person name="Kruys A."/>
            <person name="Hutchinson M.I."/>
            <person name="Powell A.J."/>
            <person name="Barry K."/>
            <person name="Miller A.N."/>
            <person name="Grigoriev I.V."/>
            <person name="Debuchy R."/>
            <person name="Gladieux P."/>
            <person name="Thoren M.H."/>
            <person name="Johannesson H."/>
        </authorList>
    </citation>
    <scope>NUCLEOTIDE SEQUENCE</scope>
    <source>
        <strain evidence="2">CBS 314.62</strain>
    </source>
</reference>
<keyword evidence="3" id="KW-1185">Reference proteome</keyword>
<dbReference type="PROSITE" id="PS50011">
    <property type="entry name" value="PROTEIN_KINASE_DOM"/>
    <property type="match status" value="1"/>
</dbReference>
<dbReference type="PANTHER" id="PTHR44167:SF24">
    <property type="entry name" value="SERINE_THREONINE-PROTEIN KINASE CHK2"/>
    <property type="match status" value="1"/>
</dbReference>
<dbReference type="GO" id="GO:0004674">
    <property type="term" value="F:protein serine/threonine kinase activity"/>
    <property type="evidence" value="ECO:0007669"/>
    <property type="project" value="TreeGrafter"/>
</dbReference>
<sequence>MPPRRHPVSDLVSDAKIETTILSDSIQHVFYAPGRSAQRRQEQRVENWSRERKLGEGAFGVVYLERCQQLEGDGGACKLRAVKQIKKHIVPGQELDYTRELEAIFKFSNPRYSHCFVRSDGWFEEGDYVFISMEYLEHGDLQTHLVRRPLPEIEARQITTQVLEGLEYMHENGFVHRDLKPSNIMVVSKSPEWFVKIADFGISKRRQQEGATTTDTMNKGTLGFTAPEVFGFGSGEGDSGVSYSFAVDLWSLGAVVYLMLTKTLLFPTLGDLFKYATGATAFPAGRLKAFQVSEQAHDFVAQLMVPTAVDRPTAKSAMGHLWMTTPLIQLKGTNSDG</sequence>
<dbReference type="Pfam" id="PF00069">
    <property type="entry name" value="Pkinase"/>
    <property type="match status" value="1"/>
</dbReference>
<dbReference type="GO" id="GO:0005737">
    <property type="term" value="C:cytoplasm"/>
    <property type="evidence" value="ECO:0007669"/>
    <property type="project" value="TreeGrafter"/>
</dbReference>
<dbReference type="InterPro" id="IPR000719">
    <property type="entry name" value="Prot_kinase_dom"/>
</dbReference>
<dbReference type="InterPro" id="IPR008271">
    <property type="entry name" value="Ser/Thr_kinase_AS"/>
</dbReference>
<reference evidence="2" key="1">
    <citation type="journal article" date="2023" name="Mol. Phylogenet. Evol.">
        <title>Genome-scale phylogeny and comparative genomics of the fungal order Sordariales.</title>
        <authorList>
            <person name="Hensen N."/>
            <person name="Bonometti L."/>
            <person name="Westerberg I."/>
            <person name="Brannstrom I.O."/>
            <person name="Guillou S."/>
            <person name="Cros-Aarteil S."/>
            <person name="Calhoun S."/>
            <person name="Haridas S."/>
            <person name="Kuo A."/>
            <person name="Mondo S."/>
            <person name="Pangilinan J."/>
            <person name="Riley R."/>
            <person name="LaButti K."/>
            <person name="Andreopoulos B."/>
            <person name="Lipzen A."/>
            <person name="Chen C."/>
            <person name="Yan M."/>
            <person name="Daum C."/>
            <person name="Ng V."/>
            <person name="Clum A."/>
            <person name="Steindorff A."/>
            <person name="Ohm R.A."/>
            <person name="Martin F."/>
            <person name="Silar P."/>
            <person name="Natvig D.O."/>
            <person name="Lalanne C."/>
            <person name="Gautier V."/>
            <person name="Ament-Velasquez S.L."/>
            <person name="Kruys A."/>
            <person name="Hutchinson M.I."/>
            <person name="Powell A.J."/>
            <person name="Barry K."/>
            <person name="Miller A.N."/>
            <person name="Grigoriev I.V."/>
            <person name="Debuchy R."/>
            <person name="Gladieux P."/>
            <person name="Hiltunen Thoren M."/>
            <person name="Johannesson H."/>
        </authorList>
    </citation>
    <scope>NUCLEOTIDE SEQUENCE</scope>
    <source>
        <strain evidence="2">CBS 314.62</strain>
    </source>
</reference>
<dbReference type="SUPFAM" id="SSF56112">
    <property type="entry name" value="Protein kinase-like (PK-like)"/>
    <property type="match status" value="1"/>
</dbReference>
<dbReference type="PROSITE" id="PS00108">
    <property type="entry name" value="PROTEIN_KINASE_ST"/>
    <property type="match status" value="1"/>
</dbReference>
<dbReference type="PANTHER" id="PTHR44167">
    <property type="entry name" value="OVARIAN-SPECIFIC SERINE/THREONINE-PROTEIN KINASE LOK-RELATED"/>
    <property type="match status" value="1"/>
</dbReference>
<dbReference type="AlphaFoldDB" id="A0AAE0XHF6"/>
<dbReference type="SMART" id="SM00220">
    <property type="entry name" value="S_TKc"/>
    <property type="match status" value="1"/>
</dbReference>
<gene>
    <name evidence="2" type="ORF">B0T22DRAFT_496152</name>
</gene>
<name>A0AAE0XHF6_9PEZI</name>
<organism evidence="2 3">
    <name type="scientific">Podospora appendiculata</name>
    <dbReference type="NCBI Taxonomy" id="314037"/>
    <lineage>
        <taxon>Eukaryota</taxon>
        <taxon>Fungi</taxon>
        <taxon>Dikarya</taxon>
        <taxon>Ascomycota</taxon>
        <taxon>Pezizomycotina</taxon>
        <taxon>Sordariomycetes</taxon>
        <taxon>Sordariomycetidae</taxon>
        <taxon>Sordariales</taxon>
        <taxon>Podosporaceae</taxon>
        <taxon>Podospora</taxon>
    </lineage>
</organism>
<dbReference type="Proteomes" id="UP001270362">
    <property type="component" value="Unassembled WGS sequence"/>
</dbReference>
<dbReference type="GO" id="GO:0005524">
    <property type="term" value="F:ATP binding"/>
    <property type="evidence" value="ECO:0007669"/>
    <property type="project" value="InterPro"/>
</dbReference>
<keyword evidence="2" id="KW-0808">Transferase</keyword>
<keyword evidence="2" id="KW-0418">Kinase</keyword>
<dbReference type="GO" id="GO:0005634">
    <property type="term" value="C:nucleus"/>
    <property type="evidence" value="ECO:0007669"/>
    <property type="project" value="TreeGrafter"/>
</dbReference>
<dbReference type="InterPro" id="IPR011009">
    <property type="entry name" value="Kinase-like_dom_sf"/>
</dbReference>
<comment type="caution">
    <text evidence="2">The sequence shown here is derived from an EMBL/GenBank/DDBJ whole genome shotgun (WGS) entry which is preliminary data.</text>
</comment>
<evidence type="ECO:0000313" key="2">
    <source>
        <dbReference type="EMBL" id="KAK3693306.1"/>
    </source>
</evidence>
<evidence type="ECO:0000313" key="3">
    <source>
        <dbReference type="Proteomes" id="UP001270362"/>
    </source>
</evidence>
<dbReference type="GO" id="GO:0044773">
    <property type="term" value="P:mitotic DNA damage checkpoint signaling"/>
    <property type="evidence" value="ECO:0007669"/>
    <property type="project" value="TreeGrafter"/>
</dbReference>
<protein>
    <submittedName>
        <fullName evidence="2">Kinase-like domain-containing protein</fullName>
    </submittedName>
</protein>
<proteinExistence type="predicted"/>